<proteinExistence type="inferred from homology"/>
<gene>
    <name evidence="3" type="ORF">FPY71_03005</name>
</gene>
<dbReference type="InterPro" id="IPR039261">
    <property type="entry name" value="FNR_nucleotide-bd"/>
</dbReference>
<feature type="domain" description="FAD-binding FR-type" evidence="2">
    <location>
        <begin position="103"/>
        <end position="227"/>
    </location>
</feature>
<dbReference type="Gene3D" id="3.40.50.80">
    <property type="entry name" value="Nucleotide-binding domain of ferredoxin-NADP reductase (FNR) module"/>
    <property type="match status" value="1"/>
</dbReference>
<accession>A0A5B0E0E1</accession>
<dbReference type="Proteomes" id="UP000324738">
    <property type="component" value="Unassembled WGS sequence"/>
</dbReference>
<dbReference type="InterPro" id="IPR017927">
    <property type="entry name" value="FAD-bd_FR_type"/>
</dbReference>
<protein>
    <submittedName>
        <fullName evidence="3">Siderophore-interacting protein</fullName>
    </submittedName>
</protein>
<dbReference type="EMBL" id="VTWH01000001">
    <property type="protein sequence ID" value="KAA0972098.1"/>
    <property type="molecule type" value="Genomic_DNA"/>
</dbReference>
<dbReference type="InterPro" id="IPR007037">
    <property type="entry name" value="SIP_rossman_dom"/>
</dbReference>
<dbReference type="SUPFAM" id="SSF63380">
    <property type="entry name" value="Riboflavin synthase domain-like"/>
    <property type="match status" value="1"/>
</dbReference>
<reference evidence="3 4" key="1">
    <citation type="submission" date="2019-08" db="EMBL/GenBank/DDBJ databases">
        <title>Aureimonas fodiniaquatilis sp. nov., isolated from a coal mine wastewater.</title>
        <authorList>
            <person name="Kim W."/>
        </authorList>
    </citation>
    <scope>NUCLEOTIDE SEQUENCE [LARGE SCALE GENOMIC DNA]</scope>
    <source>
        <strain evidence="3 4">CAU 1482</strain>
    </source>
</reference>
<evidence type="ECO:0000313" key="4">
    <source>
        <dbReference type="Proteomes" id="UP000324738"/>
    </source>
</evidence>
<dbReference type="OrthoDB" id="9814826at2"/>
<comment type="similarity">
    <text evidence="1">Belongs to the SIP oxidoreductase family.</text>
</comment>
<keyword evidence="4" id="KW-1185">Reference proteome</keyword>
<dbReference type="PROSITE" id="PS51384">
    <property type="entry name" value="FAD_FR"/>
    <property type="match status" value="1"/>
</dbReference>
<evidence type="ECO:0000259" key="2">
    <source>
        <dbReference type="PROSITE" id="PS51384"/>
    </source>
</evidence>
<dbReference type="InterPro" id="IPR013113">
    <property type="entry name" value="SIP_FAD-bd"/>
</dbReference>
<dbReference type="Pfam" id="PF08021">
    <property type="entry name" value="FAD_binding_9"/>
    <property type="match status" value="1"/>
</dbReference>
<name>A0A5B0E0E1_9HYPH</name>
<dbReference type="RefSeq" id="WP_149297491.1">
    <property type="nucleotide sequence ID" value="NZ_VTWH01000001.1"/>
</dbReference>
<dbReference type="InterPro" id="IPR039374">
    <property type="entry name" value="SIP_fam"/>
</dbReference>
<evidence type="ECO:0000256" key="1">
    <source>
        <dbReference type="ARBA" id="ARBA00035644"/>
    </source>
</evidence>
<dbReference type="InterPro" id="IPR017938">
    <property type="entry name" value="Riboflavin_synthase-like_b-brl"/>
</dbReference>
<dbReference type="AlphaFoldDB" id="A0A5B0E0E1"/>
<dbReference type="Pfam" id="PF04954">
    <property type="entry name" value="SIP"/>
    <property type="match status" value="1"/>
</dbReference>
<dbReference type="Gene3D" id="3.30.310.50">
    <property type="entry name" value="Alpha-D-phosphohexomutase, C-terminal domain"/>
    <property type="match status" value="1"/>
</dbReference>
<sequence length="363" mass="39489">MLLRAESTVELVEPADVLRKLCDRYIEHATVDYGRDMARIVVSFGEAHLEATPTSLKMVAQAPDETGLAYVKMGISTHLRMVATQSSPDIRWAGDGAVGVLPPFFRVMRVVTSRSITPHMQRVTLAGEDLARYATGGLHMRLVFPPQGRTPVWPHMGEDGCPVWPQGEDQLVLRVYTLRSVDAQAGTVDVDMVLHPGSETPGAYFAQTARTGDLVGMSGPGGGSFPQAQRIILAGDETALPAIARIVENAAPDAAVTAFIEVDGAADEQQIFCRGQLDLRWLHRNGAAAGTTGMLAAAVKDFTAGGLPEDSFVWVGCEFEDFRAIRSYLRKELKLDRSRHMAVAYWRRGIAGDEARRGSRDAE</sequence>
<dbReference type="GO" id="GO:0016491">
    <property type="term" value="F:oxidoreductase activity"/>
    <property type="evidence" value="ECO:0007669"/>
    <property type="project" value="InterPro"/>
</dbReference>
<dbReference type="PANTHER" id="PTHR30157">
    <property type="entry name" value="FERRIC REDUCTASE, NADPH-DEPENDENT"/>
    <property type="match status" value="1"/>
</dbReference>
<dbReference type="Pfam" id="PF09981">
    <property type="entry name" value="DUF2218"/>
    <property type="match status" value="1"/>
</dbReference>
<organism evidence="3 4">
    <name type="scientific">Aureimonas fodinaquatilis</name>
    <dbReference type="NCBI Taxonomy" id="2565783"/>
    <lineage>
        <taxon>Bacteria</taxon>
        <taxon>Pseudomonadati</taxon>
        <taxon>Pseudomonadota</taxon>
        <taxon>Alphaproteobacteria</taxon>
        <taxon>Hyphomicrobiales</taxon>
        <taxon>Aurantimonadaceae</taxon>
        <taxon>Aureimonas</taxon>
    </lineage>
</organism>
<dbReference type="CDD" id="cd06193">
    <property type="entry name" value="siderophore_interacting"/>
    <property type="match status" value="1"/>
</dbReference>
<evidence type="ECO:0000313" key="3">
    <source>
        <dbReference type="EMBL" id="KAA0972098.1"/>
    </source>
</evidence>
<dbReference type="InterPro" id="IPR014543">
    <property type="entry name" value="UCP028291"/>
</dbReference>
<dbReference type="Gene3D" id="2.40.30.10">
    <property type="entry name" value="Translation factors"/>
    <property type="match status" value="1"/>
</dbReference>
<dbReference type="PANTHER" id="PTHR30157:SF0">
    <property type="entry name" value="NADPH-DEPENDENT FERRIC-CHELATE REDUCTASE"/>
    <property type="match status" value="1"/>
</dbReference>
<comment type="caution">
    <text evidence="3">The sequence shown here is derived from an EMBL/GenBank/DDBJ whole genome shotgun (WGS) entry which is preliminary data.</text>
</comment>